<dbReference type="EMBL" id="SSOP01000037">
    <property type="protein sequence ID" value="KAB5593475.1"/>
    <property type="molecule type" value="Genomic_DNA"/>
</dbReference>
<dbReference type="AlphaFoldDB" id="A0A5N5QNX6"/>
<keyword evidence="3" id="KW-1185">Reference proteome</keyword>
<gene>
    <name evidence="2" type="ORF">CTheo_3109</name>
</gene>
<name>A0A5N5QNX6_9AGAM</name>
<reference evidence="2 3" key="1">
    <citation type="journal article" date="2019" name="Fungal Biol. Biotechnol.">
        <title>Draft genome sequence of fastidious pathogen Ceratobasidium theobromae, which causes vascular-streak dieback in Theobroma cacao.</title>
        <authorList>
            <person name="Ali S.S."/>
            <person name="Asman A."/>
            <person name="Shao J."/>
            <person name="Firmansyah A.P."/>
            <person name="Susilo A.W."/>
            <person name="Rosmana A."/>
            <person name="McMahon P."/>
            <person name="Junaid M."/>
            <person name="Guest D."/>
            <person name="Kheng T.Y."/>
            <person name="Meinhardt L.W."/>
            <person name="Bailey B.A."/>
        </authorList>
    </citation>
    <scope>NUCLEOTIDE SEQUENCE [LARGE SCALE GENOMIC DNA]</scope>
    <source>
        <strain evidence="2 3">CT2</strain>
    </source>
</reference>
<evidence type="ECO:0000313" key="3">
    <source>
        <dbReference type="Proteomes" id="UP000383932"/>
    </source>
</evidence>
<evidence type="ECO:0000313" key="2">
    <source>
        <dbReference type="EMBL" id="KAB5593475.1"/>
    </source>
</evidence>
<dbReference type="OrthoDB" id="2596179at2759"/>
<protein>
    <submittedName>
        <fullName evidence="2">Uncharacterized protein</fullName>
    </submittedName>
</protein>
<accession>A0A5N5QNX6</accession>
<comment type="caution">
    <text evidence="2">The sequence shown here is derived from an EMBL/GenBank/DDBJ whole genome shotgun (WGS) entry which is preliminary data.</text>
</comment>
<organism evidence="2 3">
    <name type="scientific">Ceratobasidium theobromae</name>
    <dbReference type="NCBI Taxonomy" id="1582974"/>
    <lineage>
        <taxon>Eukaryota</taxon>
        <taxon>Fungi</taxon>
        <taxon>Dikarya</taxon>
        <taxon>Basidiomycota</taxon>
        <taxon>Agaricomycotina</taxon>
        <taxon>Agaricomycetes</taxon>
        <taxon>Cantharellales</taxon>
        <taxon>Ceratobasidiaceae</taxon>
        <taxon>Ceratobasidium</taxon>
    </lineage>
</organism>
<dbReference type="Proteomes" id="UP000383932">
    <property type="component" value="Unassembled WGS sequence"/>
</dbReference>
<evidence type="ECO:0000256" key="1">
    <source>
        <dbReference type="SAM" id="MobiDB-lite"/>
    </source>
</evidence>
<feature type="region of interest" description="Disordered" evidence="1">
    <location>
        <begin position="123"/>
        <end position="157"/>
    </location>
</feature>
<sequence length="157" mass="17248">MPSLAGFARHTSSLIGATLLTSLAFQNLIYRRASTSERDRLTAHKTILESLVQRLRAGENVPQDEIVRLVRLARGYDVGGATARVEDTTWREVVFGKRVEEAGERVQEQRVVDEWNAALVNEETKPKVQPATAPVSPVPIATPHAPSSAPAKKPLFL</sequence>
<feature type="compositionally biased region" description="Low complexity" evidence="1">
    <location>
        <begin position="145"/>
        <end position="157"/>
    </location>
</feature>
<proteinExistence type="predicted"/>